<dbReference type="Proteomes" id="UP000321595">
    <property type="component" value="Chromosome"/>
</dbReference>
<evidence type="ECO:0000313" key="2">
    <source>
        <dbReference type="EMBL" id="QED27506.1"/>
    </source>
</evidence>
<keyword evidence="3" id="KW-1185">Reference proteome</keyword>
<dbReference type="EMBL" id="CP042467">
    <property type="protein sequence ID" value="QED27506.1"/>
    <property type="molecule type" value="Genomic_DNA"/>
</dbReference>
<dbReference type="OrthoDB" id="5525811at2"/>
<gene>
    <name evidence="2" type="ORF">FRD01_09685</name>
</gene>
<evidence type="ECO:0000313" key="3">
    <source>
        <dbReference type="Proteomes" id="UP000321595"/>
    </source>
</evidence>
<proteinExistence type="predicted"/>
<sequence length="475" mass="51248">MRALSRVLLILCLGTSFTLVGPQGVPAAFAQSSVEKKLQSSLSDAIDDYDILQIQDAEKRLEDAIALAEKEKYTGPVLAKIYVMLGIVRFAATRDEAVTEDAFASALENDYSAVLDPAYATPTLEDLMARAKKRVPPPQTSTTVSEFTHTPVKTTEGGQALVLKAQAPADLNVAKMMALYRRFDEQQYQRIEMKAQGTEYTATIPGSEVRTSQIEYFIFVEDQNGDIVARAGSDQAPFNVTVLGSSNVKTDPDPDPIEPDPEPGASRKYAYVSVFGGTGGGLLLSGSATANPSVVPGVGTAPAFGHTTIEAGGMITESAHLGVFFKFQFAPAQDFSSLNPDPGSGFWDTEEPCFGLGLPGDCMLGLKYKWSFVKTDSLRVYSSFGSGIGRVRNWIQFKQRNVQSCGGKEILSDSTSSYCYLRDTVRNGWFHAGAGGGVGIPLTDWLEFTGDLYVMVLLPKTSINADLNAGFTFLF</sequence>
<dbReference type="RefSeq" id="WP_146959191.1">
    <property type="nucleotide sequence ID" value="NZ_CP042467.1"/>
</dbReference>
<accession>A0A5B8XUV1</accession>
<organism evidence="2 3">
    <name type="scientific">Microvenator marinus</name>
    <dbReference type="NCBI Taxonomy" id="2600177"/>
    <lineage>
        <taxon>Bacteria</taxon>
        <taxon>Deltaproteobacteria</taxon>
        <taxon>Bradymonadales</taxon>
        <taxon>Microvenatoraceae</taxon>
        <taxon>Microvenator</taxon>
    </lineage>
</organism>
<dbReference type="KEGG" id="bbae:FRD01_09685"/>
<evidence type="ECO:0000256" key="1">
    <source>
        <dbReference type="SAM" id="MobiDB-lite"/>
    </source>
</evidence>
<reference evidence="2 3" key="1">
    <citation type="submission" date="2019-08" db="EMBL/GenBank/DDBJ databases">
        <authorList>
            <person name="Liang Q."/>
        </authorList>
    </citation>
    <scope>NUCLEOTIDE SEQUENCE [LARGE SCALE GENOMIC DNA]</scope>
    <source>
        <strain evidence="2 3">V1718</strain>
    </source>
</reference>
<dbReference type="AlphaFoldDB" id="A0A5B8XUV1"/>
<name>A0A5B8XUV1_9DELT</name>
<protein>
    <submittedName>
        <fullName evidence="2">Uncharacterized protein</fullName>
    </submittedName>
</protein>
<feature type="region of interest" description="Disordered" evidence="1">
    <location>
        <begin position="244"/>
        <end position="265"/>
    </location>
</feature>